<evidence type="ECO:0000313" key="2">
    <source>
        <dbReference type="EMBL" id="WGZ91806.1"/>
    </source>
</evidence>
<reference evidence="2" key="1">
    <citation type="journal article" date="2023" name="Int. J. Mol. Sci.">
        <title>Metagenomics Revealed a New Genus 'Candidatus Thiocaldithrix dubininis' gen. nov., sp. nov. and a New Species 'Candidatus Thiothrix putei' sp. nov. in the Family Thiotrichaceae, Some Members of Which Have Traits of Both Na+- and H+-Motive Energetics.</title>
        <authorList>
            <person name="Ravin N.V."/>
            <person name="Muntyan M.S."/>
            <person name="Smolyakov D.D."/>
            <person name="Rudenko T.S."/>
            <person name="Beletsky A.V."/>
            <person name="Mardanov A.V."/>
            <person name="Grabovich M.Y."/>
        </authorList>
    </citation>
    <scope>NUCLEOTIDE SEQUENCE</scope>
    <source>
        <strain evidence="2">GKL-01</strain>
    </source>
</reference>
<sequence>MGGKAVYNQTGDGIVYSSLASLLRLQSQIRTLNLAKKHIRSRHAGVHRSVYKGRGMDFAESRPYQAGDDIRTLDWRVTARSGRLHTKIFEEEREKPVLVWVDLRPTMFFATRGQFKSVVAAEITALLMWKTLKIGDRFGGILQNGGHSELKPSRSRAAALNLLKQVSDLTQTGQSTQAHSSSDLSSSWTRLRRVASAGSQVFVISDFRQVNAQALRQLAMLTRHAQLSLIEISDPFEAHPPAQGQVRLTDGARKLWVNLGQKLWRQRYAERHHAAQQSLTEFARLHRLPFVHISTADDMQTRLMKLAKGLR</sequence>
<reference evidence="2" key="2">
    <citation type="submission" date="2023-04" db="EMBL/GenBank/DDBJ databases">
        <authorList>
            <person name="Beletskiy A.V."/>
            <person name="Mardanov A.V."/>
            <person name="Ravin N.V."/>
        </authorList>
    </citation>
    <scope>NUCLEOTIDE SEQUENCE</scope>
    <source>
        <strain evidence="2">GKL-01</strain>
    </source>
</reference>
<dbReference type="PANTHER" id="PTHR33608:SF12">
    <property type="entry name" value="DUF58 DOMAIN-CONTAINING PROTEIN"/>
    <property type="match status" value="1"/>
</dbReference>
<dbReference type="KEGG" id="tdu:QJT80_04840"/>
<dbReference type="Proteomes" id="UP001300672">
    <property type="component" value="Chromosome"/>
</dbReference>
<dbReference type="InterPro" id="IPR002881">
    <property type="entry name" value="DUF58"/>
</dbReference>
<dbReference type="PANTHER" id="PTHR33608">
    <property type="entry name" value="BLL2464 PROTEIN"/>
    <property type="match status" value="1"/>
</dbReference>
<dbReference type="AlphaFoldDB" id="A0AA95H714"/>
<accession>A0AA95H714</accession>
<gene>
    <name evidence="2" type="ORF">QJT80_04840</name>
</gene>
<protein>
    <submittedName>
        <fullName evidence="2">DUF58 domain-containing protein</fullName>
    </submittedName>
</protein>
<proteinExistence type="predicted"/>
<dbReference type="Pfam" id="PF01882">
    <property type="entry name" value="DUF58"/>
    <property type="match status" value="1"/>
</dbReference>
<feature type="domain" description="DUF58" evidence="1">
    <location>
        <begin position="60"/>
        <end position="275"/>
    </location>
</feature>
<organism evidence="2">
    <name type="scientific">Candidatus Thiocaldithrix dubininis</name>
    <dbReference type="NCBI Taxonomy" id="3080823"/>
    <lineage>
        <taxon>Bacteria</taxon>
        <taxon>Pseudomonadati</taxon>
        <taxon>Pseudomonadota</taxon>
        <taxon>Gammaproteobacteria</taxon>
        <taxon>Thiotrichales</taxon>
        <taxon>Thiotrichaceae</taxon>
        <taxon>Candidatus Thiocaldithrix</taxon>
    </lineage>
</organism>
<evidence type="ECO:0000259" key="1">
    <source>
        <dbReference type="Pfam" id="PF01882"/>
    </source>
</evidence>
<dbReference type="EMBL" id="CP124755">
    <property type="protein sequence ID" value="WGZ91806.1"/>
    <property type="molecule type" value="Genomic_DNA"/>
</dbReference>
<name>A0AA95H714_9GAMM</name>